<dbReference type="Pfam" id="PF17836">
    <property type="entry name" value="PglD_N"/>
    <property type="match status" value="1"/>
</dbReference>
<keyword evidence="5" id="KW-0808">Transferase</keyword>
<dbReference type="AlphaFoldDB" id="A0A5M8FS50"/>
<evidence type="ECO:0000313" key="6">
    <source>
        <dbReference type="Proteomes" id="UP000323909"/>
    </source>
</evidence>
<dbReference type="SUPFAM" id="SSF51161">
    <property type="entry name" value="Trimeric LpxA-like enzymes"/>
    <property type="match status" value="1"/>
</dbReference>
<evidence type="ECO:0000313" key="5">
    <source>
        <dbReference type="EMBL" id="KAA6186801.1"/>
    </source>
</evidence>
<dbReference type="PANTHER" id="PTHR43300:SF7">
    <property type="entry name" value="UDP-N-ACETYLBACILLOSAMINE N-ACETYLTRANSFERASE"/>
    <property type="match status" value="1"/>
</dbReference>
<evidence type="ECO:0000256" key="1">
    <source>
        <dbReference type="ARBA" id="ARBA00007274"/>
    </source>
</evidence>
<dbReference type="Gene3D" id="2.160.10.10">
    <property type="entry name" value="Hexapeptide repeat proteins"/>
    <property type="match status" value="1"/>
</dbReference>
<evidence type="ECO:0000256" key="2">
    <source>
        <dbReference type="PIRSR" id="PIRSR620019-1"/>
    </source>
</evidence>
<gene>
    <name evidence="5" type="ORF">F3K53_03275</name>
</gene>
<sequence length="214" mass="22575">MAPDKSLIIVGFSGFGKEVFWLASRLGVTVRGFLDDNTAVQGHQFASVPVLGMVDDWQQYSDCQFVIAIGNPRVRSKVRDKMCSSGSPEFATLIDPGAIMMSEHVTIGVGSIICAGTIATVEIVIGEHVIVNLNCTIGHEVVFEDFVTVAPMVAISGNVRICSKAELGTGASIRQGLTISSGAMVGMGSVLTKNVPENVVFFGSPAKVIKTIAQ</sequence>
<protein>
    <submittedName>
        <fullName evidence="5">Acetyltransferase</fullName>
    </submittedName>
</protein>
<dbReference type="InterPro" id="IPR011004">
    <property type="entry name" value="Trimer_LpxA-like_sf"/>
</dbReference>
<dbReference type="NCBIfam" id="TIGR03570">
    <property type="entry name" value="NeuD_NnaD"/>
    <property type="match status" value="1"/>
</dbReference>
<dbReference type="EMBL" id="VWXT01000041">
    <property type="protein sequence ID" value="KAA6186801.1"/>
    <property type="molecule type" value="Genomic_DNA"/>
</dbReference>
<organism evidence="5 6">
    <name type="scientific">Pseudomonas veronii</name>
    <dbReference type="NCBI Taxonomy" id="76761"/>
    <lineage>
        <taxon>Bacteria</taxon>
        <taxon>Pseudomonadati</taxon>
        <taxon>Pseudomonadota</taxon>
        <taxon>Gammaproteobacteria</taxon>
        <taxon>Pseudomonadales</taxon>
        <taxon>Pseudomonadaceae</taxon>
        <taxon>Pseudomonas</taxon>
    </lineage>
</organism>
<feature type="domain" description="PglD N-terminal" evidence="4">
    <location>
        <begin position="7"/>
        <end position="81"/>
    </location>
</feature>
<comment type="caution">
    <text evidence="5">The sequence shown here is derived from an EMBL/GenBank/DDBJ whole genome shotgun (WGS) entry which is preliminary data.</text>
</comment>
<dbReference type="CDD" id="cd03360">
    <property type="entry name" value="LbH_AT_putative"/>
    <property type="match status" value="1"/>
</dbReference>
<proteinExistence type="inferred from homology"/>
<dbReference type="InterPro" id="IPR041561">
    <property type="entry name" value="PglD_N"/>
</dbReference>
<accession>A0A5M8FS50</accession>
<feature type="active site" description="Proton acceptor" evidence="2">
    <location>
        <position position="139"/>
    </location>
</feature>
<dbReference type="Gene3D" id="3.40.50.20">
    <property type="match status" value="1"/>
</dbReference>
<dbReference type="InterPro" id="IPR050179">
    <property type="entry name" value="Trans_hexapeptide_repeat"/>
</dbReference>
<name>A0A5M8FS50_PSEVE</name>
<dbReference type="InterPro" id="IPR020019">
    <property type="entry name" value="AcTrfase_PglD-like"/>
</dbReference>
<feature type="site" description="Increases basicity of active site His" evidence="2">
    <location>
        <position position="140"/>
    </location>
</feature>
<comment type="similarity">
    <text evidence="1">Belongs to the transferase hexapeptide repeat family.</text>
</comment>
<dbReference type="GO" id="GO:0016740">
    <property type="term" value="F:transferase activity"/>
    <property type="evidence" value="ECO:0007669"/>
    <property type="project" value="UniProtKB-KW"/>
</dbReference>
<evidence type="ECO:0000256" key="3">
    <source>
        <dbReference type="PIRSR" id="PIRSR620019-2"/>
    </source>
</evidence>
<dbReference type="RefSeq" id="WP_150055066.1">
    <property type="nucleotide sequence ID" value="NZ_VWXT01000041.1"/>
</dbReference>
<feature type="binding site" evidence="3">
    <location>
        <position position="70"/>
    </location>
    <ligand>
        <name>substrate</name>
    </ligand>
</feature>
<reference evidence="5 6" key="1">
    <citation type="submission" date="2019-09" db="EMBL/GenBank/DDBJ databases">
        <title>Genomic sequencing of 4 copper resistant soil isolates.</title>
        <authorList>
            <person name="Havryliuk O."/>
        </authorList>
    </citation>
    <scope>NUCLEOTIDE SEQUENCE [LARGE SCALE GENOMIC DNA]</scope>
    <source>
        <strain evidence="5 6">UKR4</strain>
    </source>
</reference>
<dbReference type="PANTHER" id="PTHR43300">
    <property type="entry name" value="ACETYLTRANSFERASE"/>
    <property type="match status" value="1"/>
</dbReference>
<dbReference type="Proteomes" id="UP000323909">
    <property type="component" value="Unassembled WGS sequence"/>
</dbReference>
<evidence type="ECO:0000259" key="4">
    <source>
        <dbReference type="Pfam" id="PF17836"/>
    </source>
</evidence>